<evidence type="ECO:0000313" key="2">
    <source>
        <dbReference type="EMBL" id="GAT44444.1"/>
    </source>
</evidence>
<sequence length="444" mass="47498">MSPLQNISNDPEATIHPRCSDGTKKSASDGDSNSSTNHDTLRTSGRRMVYDISPFLEIYPLVQSWATRKLMEEIDGPTVVTNPKLQEELDFEDQVIDAIGRHIPGFAKDMLMLGGKNSTRKAVCANIQSGLRGARSDDSDTLNKSVCRLVNRFYGPTLPTPGAPAGDTNAVAASIVALSTKLNRGFANTITAHLLCPMQYTNNAETIQRIVDGEYEVNEGMLFAGLYGPGTQYNSENMLEGLLKNPLLFALTKHLVHGPSSVDKGPGATSRRAGKGTLAGMTELTPSALAYFLVQYRFTLANHTWAKTDGNFNYVRFYGAIKHLLADNASKVILAEFNYHLFGSRCTLGKRIAAVAHTDNESKAPSDFDKIAAERAAKRVRDADMEQALASMPPLPTFPMGNFEVNGNSGAGFSDAGVGAGFSGGFSGGFSFGAFGLGSGGSAM</sequence>
<dbReference type="InterPro" id="IPR046521">
    <property type="entry name" value="DUF6698"/>
</dbReference>
<evidence type="ECO:0000313" key="3">
    <source>
        <dbReference type="Proteomes" id="UP000815677"/>
    </source>
</evidence>
<reference evidence="2" key="1">
    <citation type="submission" date="2014-09" db="EMBL/GenBank/DDBJ databases">
        <title>Genome sequence of the luminous mushroom Mycena chlorophos for searching fungal bioluminescence genes.</title>
        <authorList>
            <person name="Tanaka Y."/>
            <person name="Kasuga D."/>
            <person name="Oba Y."/>
            <person name="Hase S."/>
            <person name="Sato K."/>
            <person name="Oba Y."/>
            <person name="Sakakibara Y."/>
        </authorList>
    </citation>
    <scope>NUCLEOTIDE SEQUENCE</scope>
</reference>
<protein>
    <submittedName>
        <fullName evidence="2">Uncharacterized protein</fullName>
    </submittedName>
</protein>
<feature type="compositionally biased region" description="Polar residues" evidence="1">
    <location>
        <begin position="1"/>
        <end position="11"/>
    </location>
</feature>
<keyword evidence="3" id="KW-1185">Reference proteome</keyword>
<dbReference type="EMBL" id="DF839727">
    <property type="protein sequence ID" value="GAT44444.1"/>
    <property type="molecule type" value="Genomic_DNA"/>
</dbReference>
<feature type="region of interest" description="Disordered" evidence="1">
    <location>
        <begin position="1"/>
        <end position="41"/>
    </location>
</feature>
<dbReference type="Proteomes" id="UP000815677">
    <property type="component" value="Unassembled WGS sequence"/>
</dbReference>
<organism evidence="2 3">
    <name type="scientific">Mycena chlorophos</name>
    <name type="common">Agaric fungus</name>
    <name type="synonym">Agaricus chlorophos</name>
    <dbReference type="NCBI Taxonomy" id="658473"/>
    <lineage>
        <taxon>Eukaryota</taxon>
        <taxon>Fungi</taxon>
        <taxon>Dikarya</taxon>
        <taxon>Basidiomycota</taxon>
        <taxon>Agaricomycotina</taxon>
        <taxon>Agaricomycetes</taxon>
        <taxon>Agaricomycetidae</taxon>
        <taxon>Agaricales</taxon>
        <taxon>Marasmiineae</taxon>
        <taxon>Mycenaceae</taxon>
        <taxon>Mycena</taxon>
    </lineage>
</organism>
<dbReference type="Pfam" id="PF20414">
    <property type="entry name" value="DUF6698"/>
    <property type="match status" value="1"/>
</dbReference>
<gene>
    <name evidence="2" type="ORF">MCHLO_02070</name>
</gene>
<proteinExistence type="predicted"/>
<evidence type="ECO:0000256" key="1">
    <source>
        <dbReference type="SAM" id="MobiDB-lite"/>
    </source>
</evidence>
<accession>A0ABQ0KZW5</accession>
<feature type="compositionally biased region" description="Polar residues" evidence="1">
    <location>
        <begin position="29"/>
        <end position="38"/>
    </location>
</feature>
<name>A0ABQ0KZW5_MYCCL</name>
<feature type="compositionally biased region" description="Basic and acidic residues" evidence="1">
    <location>
        <begin position="13"/>
        <end position="28"/>
    </location>
</feature>